<dbReference type="EMBL" id="JAYMFF010000021">
    <property type="protein sequence ID" value="MEC4176792.1"/>
    <property type="molecule type" value="Genomic_DNA"/>
</dbReference>
<organism evidence="1 2">
    <name type="scientific">Adlercreutzia wanghongyangiae</name>
    <dbReference type="NCBI Taxonomy" id="3111451"/>
    <lineage>
        <taxon>Bacteria</taxon>
        <taxon>Bacillati</taxon>
        <taxon>Actinomycetota</taxon>
        <taxon>Coriobacteriia</taxon>
        <taxon>Eggerthellales</taxon>
        <taxon>Eggerthellaceae</taxon>
        <taxon>Adlercreutzia</taxon>
    </lineage>
</organism>
<comment type="caution">
    <text evidence="1">The sequence shown here is derived from an EMBL/GenBank/DDBJ whole genome shotgun (WGS) entry which is preliminary data.</text>
</comment>
<dbReference type="InterPro" id="IPR027417">
    <property type="entry name" value="P-loop_NTPase"/>
</dbReference>
<dbReference type="Gene3D" id="3.40.50.300">
    <property type="entry name" value="P-loop containing nucleotide triphosphate hydrolases"/>
    <property type="match status" value="1"/>
</dbReference>
<protein>
    <submittedName>
        <fullName evidence="1">DEAD/DEAH box helicase family protein</fullName>
    </submittedName>
</protein>
<dbReference type="RefSeq" id="WP_338211307.1">
    <property type="nucleotide sequence ID" value="NZ_JAYMFF010000021.1"/>
</dbReference>
<keyword evidence="1" id="KW-0378">Hydrolase</keyword>
<dbReference type="Proteomes" id="UP001349994">
    <property type="component" value="Unassembled WGS sequence"/>
</dbReference>
<keyword evidence="1" id="KW-0347">Helicase</keyword>
<name>A0ABU6IK49_9ACTN</name>
<sequence>MEKLMSETDYLNAMLNGAGTATPDQQAILEHPRKGARSTLVRIKGEAGTGKTFCLLAKLLGEAGRYPRDPRERWARQPVLFVCFNREMANYARHLIHPFPQAPLIHVTTFDSLVVGLMLKHLEKNPRPGTSDGPAPSVAYSFELVRAAMQEVARRHPEERSKYYLDAANKRYVHFSRARRELYMFLNDTTPGWLQTTYPDLL</sequence>
<dbReference type="GO" id="GO:0004386">
    <property type="term" value="F:helicase activity"/>
    <property type="evidence" value="ECO:0007669"/>
    <property type="project" value="UniProtKB-KW"/>
</dbReference>
<keyword evidence="1" id="KW-0547">Nucleotide-binding</keyword>
<evidence type="ECO:0000313" key="1">
    <source>
        <dbReference type="EMBL" id="MEC4176792.1"/>
    </source>
</evidence>
<reference evidence="1 2" key="1">
    <citation type="submission" date="2024-01" db="EMBL/GenBank/DDBJ databases">
        <title>novel species in genus Adlercreutzia.</title>
        <authorList>
            <person name="Liu X."/>
        </authorList>
    </citation>
    <scope>NUCLEOTIDE SEQUENCE [LARGE SCALE GENOMIC DNA]</scope>
    <source>
        <strain evidence="1 2">R7</strain>
    </source>
</reference>
<proteinExistence type="predicted"/>
<accession>A0ABU6IK49</accession>
<keyword evidence="2" id="KW-1185">Reference proteome</keyword>
<gene>
    <name evidence="1" type="ORF">VIN30_10075</name>
</gene>
<keyword evidence="1" id="KW-0067">ATP-binding</keyword>
<dbReference type="SUPFAM" id="SSF52540">
    <property type="entry name" value="P-loop containing nucleoside triphosphate hydrolases"/>
    <property type="match status" value="1"/>
</dbReference>
<evidence type="ECO:0000313" key="2">
    <source>
        <dbReference type="Proteomes" id="UP001349994"/>
    </source>
</evidence>